<dbReference type="Gene3D" id="3.90.280.10">
    <property type="entry name" value="PEBP-like"/>
    <property type="match status" value="1"/>
</dbReference>
<dbReference type="STRING" id="1122184.SAMN02745176_03431"/>
<name>A0A1M6IXJ2_9FIRM</name>
<dbReference type="AlphaFoldDB" id="A0A1M6IXJ2"/>
<evidence type="ECO:0000313" key="1">
    <source>
        <dbReference type="EMBL" id="SHJ39109.1"/>
    </source>
</evidence>
<gene>
    <name evidence="1" type="ORF">SAMN02745176_03431</name>
</gene>
<protein>
    <submittedName>
        <fullName evidence="1">Raf kinase inhibitor-like protein, YbhB/YbcL family</fullName>
    </submittedName>
</protein>
<sequence>MLVTSSAFENGGFILKKYTGNGEDKSPPLQIKGVDSSAKSIAIIVDDPDVPIPFVTFTHWVVYNIPSNLTVIEEDIPREEMVKSLGGAL</sequence>
<dbReference type="CDD" id="cd00865">
    <property type="entry name" value="PEBP_bact_arch"/>
    <property type="match status" value="1"/>
</dbReference>
<dbReference type="InterPro" id="IPR005247">
    <property type="entry name" value="YbhB_YbcL/LppC-like"/>
</dbReference>
<proteinExistence type="predicted"/>
<organism evidence="1 2">
    <name type="scientific">Lutispora thermophila DSM 19022</name>
    <dbReference type="NCBI Taxonomy" id="1122184"/>
    <lineage>
        <taxon>Bacteria</taxon>
        <taxon>Bacillati</taxon>
        <taxon>Bacillota</taxon>
        <taxon>Clostridia</taxon>
        <taxon>Lutisporales</taxon>
        <taxon>Lutisporaceae</taxon>
        <taxon>Lutispora</taxon>
    </lineage>
</organism>
<dbReference type="EMBL" id="FQZS01000041">
    <property type="protein sequence ID" value="SHJ39109.1"/>
    <property type="molecule type" value="Genomic_DNA"/>
</dbReference>
<dbReference type="Proteomes" id="UP000184442">
    <property type="component" value="Unassembled WGS sequence"/>
</dbReference>
<dbReference type="Pfam" id="PF01161">
    <property type="entry name" value="PBP"/>
    <property type="match status" value="1"/>
</dbReference>
<dbReference type="InterPro" id="IPR008914">
    <property type="entry name" value="PEBP"/>
</dbReference>
<dbReference type="NCBIfam" id="TIGR00481">
    <property type="entry name" value="YbhB/YbcL family Raf kinase inhibitor-like protein"/>
    <property type="match status" value="1"/>
</dbReference>
<accession>A0A1M6IXJ2</accession>
<dbReference type="InterPro" id="IPR036610">
    <property type="entry name" value="PEBP-like_sf"/>
</dbReference>
<keyword evidence="2" id="KW-1185">Reference proteome</keyword>
<evidence type="ECO:0000313" key="2">
    <source>
        <dbReference type="Proteomes" id="UP000184442"/>
    </source>
</evidence>
<dbReference type="SUPFAM" id="SSF49777">
    <property type="entry name" value="PEBP-like"/>
    <property type="match status" value="1"/>
</dbReference>
<reference evidence="1 2" key="1">
    <citation type="submission" date="2016-11" db="EMBL/GenBank/DDBJ databases">
        <authorList>
            <person name="Jaros S."/>
            <person name="Januszkiewicz K."/>
            <person name="Wedrychowicz H."/>
        </authorList>
    </citation>
    <scope>NUCLEOTIDE SEQUENCE [LARGE SCALE GENOMIC DNA]</scope>
    <source>
        <strain evidence="1 2">DSM 19022</strain>
    </source>
</reference>